<organism evidence="2 3">
    <name type="scientific">Sphingomonas jejuensis</name>
    <dbReference type="NCBI Taxonomy" id="904715"/>
    <lineage>
        <taxon>Bacteria</taxon>
        <taxon>Pseudomonadati</taxon>
        <taxon>Pseudomonadota</taxon>
        <taxon>Alphaproteobacteria</taxon>
        <taxon>Sphingomonadales</taxon>
        <taxon>Sphingomonadaceae</taxon>
        <taxon>Sphingomonas</taxon>
    </lineage>
</organism>
<evidence type="ECO:0000259" key="1">
    <source>
        <dbReference type="Pfam" id="PF13614"/>
    </source>
</evidence>
<sequence>MATIAIYSLKGGVGKTTLAVNLAHAAATVSQRRTLLWDLDPQAGASFVLGAEGGVTPARALFAKTAAPDSLARETLYPNLHLIAADPSLRGLDRLFMEVGKRRRLAKLIDGLAAQYDRVLLDCPPGLTETSEQVMRAANIIIVPVIPSPLSQRAFDAVVAHIDRLPGRRAAILPIHMMVDRRRSIHRAAIDAHPDWPIVPMTSALEAMASERAAIGAFAPRSPGAAAIAHLWTGIERRLARGA</sequence>
<accession>A0ABX0XM52</accession>
<dbReference type="Gene3D" id="3.40.50.300">
    <property type="entry name" value="P-loop containing nucleotide triphosphate hydrolases"/>
    <property type="match status" value="1"/>
</dbReference>
<dbReference type="InterPro" id="IPR050678">
    <property type="entry name" value="DNA_Partitioning_ATPase"/>
</dbReference>
<evidence type="ECO:0000313" key="3">
    <source>
        <dbReference type="Proteomes" id="UP000734218"/>
    </source>
</evidence>
<name>A0ABX0XM52_9SPHN</name>
<dbReference type="InterPro" id="IPR025669">
    <property type="entry name" value="AAA_dom"/>
</dbReference>
<comment type="caution">
    <text evidence="2">The sequence shown here is derived from an EMBL/GenBank/DDBJ whole genome shotgun (WGS) entry which is preliminary data.</text>
</comment>
<feature type="domain" description="AAA" evidence="1">
    <location>
        <begin position="2"/>
        <end position="165"/>
    </location>
</feature>
<dbReference type="Proteomes" id="UP000734218">
    <property type="component" value="Unassembled WGS sequence"/>
</dbReference>
<dbReference type="EMBL" id="JAATJE010000001">
    <property type="protein sequence ID" value="NJC33826.1"/>
    <property type="molecule type" value="Genomic_DNA"/>
</dbReference>
<keyword evidence="3" id="KW-1185">Reference proteome</keyword>
<protein>
    <submittedName>
        <fullName evidence="2">Cellulose biosynthesis protein BcsQ</fullName>
    </submittedName>
</protein>
<dbReference type="SUPFAM" id="SSF52540">
    <property type="entry name" value="P-loop containing nucleoside triphosphate hydrolases"/>
    <property type="match status" value="1"/>
</dbReference>
<dbReference type="RefSeq" id="WP_167953763.1">
    <property type="nucleotide sequence ID" value="NZ_JAATJE010000001.1"/>
</dbReference>
<dbReference type="PANTHER" id="PTHR13696">
    <property type="entry name" value="P-LOOP CONTAINING NUCLEOSIDE TRIPHOSPHATE HYDROLASE"/>
    <property type="match status" value="1"/>
</dbReference>
<proteinExistence type="predicted"/>
<dbReference type="PANTHER" id="PTHR13696:SF52">
    <property type="entry name" value="PARA FAMILY PROTEIN CT_582"/>
    <property type="match status" value="1"/>
</dbReference>
<gene>
    <name evidence="2" type="ORF">GGR88_001300</name>
</gene>
<evidence type="ECO:0000313" key="2">
    <source>
        <dbReference type="EMBL" id="NJC33826.1"/>
    </source>
</evidence>
<dbReference type="CDD" id="cd02042">
    <property type="entry name" value="ParAB_family"/>
    <property type="match status" value="1"/>
</dbReference>
<dbReference type="InterPro" id="IPR027417">
    <property type="entry name" value="P-loop_NTPase"/>
</dbReference>
<dbReference type="Pfam" id="PF13614">
    <property type="entry name" value="AAA_31"/>
    <property type="match status" value="1"/>
</dbReference>
<reference evidence="2 3" key="1">
    <citation type="submission" date="2020-03" db="EMBL/GenBank/DDBJ databases">
        <title>Genomic Encyclopedia of Type Strains, Phase IV (KMG-IV): sequencing the most valuable type-strain genomes for metagenomic binning, comparative biology and taxonomic classification.</title>
        <authorList>
            <person name="Goeker M."/>
        </authorList>
    </citation>
    <scope>NUCLEOTIDE SEQUENCE [LARGE SCALE GENOMIC DNA]</scope>
    <source>
        <strain evidence="2 3">DSM 27651</strain>
    </source>
</reference>